<reference evidence="7" key="1">
    <citation type="submission" date="2018-05" db="EMBL/GenBank/DDBJ databases">
        <title>Luteimonas pekinense sp. nov., isolated from human Meibomian gland secretions, Beijing, China.</title>
        <authorList>
            <person name="Wen T."/>
            <person name="Bai H."/>
            <person name="Lv H."/>
        </authorList>
    </citation>
    <scope>NUCLEOTIDE SEQUENCE [LARGE SCALE GENOMIC DNA]</scope>
    <source>
        <strain evidence="7">83-4</strain>
    </source>
</reference>
<keyword evidence="3" id="KW-0731">Sigma factor</keyword>
<comment type="similarity">
    <text evidence="1">Belongs to the sigma-70 factor family. ECF subfamily.</text>
</comment>
<evidence type="ECO:0000313" key="7">
    <source>
        <dbReference type="Proteomes" id="UP000251842"/>
    </source>
</evidence>
<evidence type="ECO:0000256" key="4">
    <source>
        <dbReference type="ARBA" id="ARBA00023163"/>
    </source>
</evidence>
<dbReference type="InterPro" id="IPR014284">
    <property type="entry name" value="RNA_pol_sigma-70_dom"/>
</dbReference>
<dbReference type="InterPro" id="IPR013249">
    <property type="entry name" value="RNA_pol_sigma70_r4_t2"/>
</dbReference>
<dbReference type="Pfam" id="PF08281">
    <property type="entry name" value="Sigma70_r4_2"/>
    <property type="match status" value="1"/>
</dbReference>
<dbReference type="InterPro" id="IPR039425">
    <property type="entry name" value="RNA_pol_sigma-70-like"/>
</dbReference>
<dbReference type="NCBIfam" id="NF006550">
    <property type="entry name" value="PRK09047.1"/>
    <property type="match status" value="1"/>
</dbReference>
<gene>
    <name evidence="6" type="ORF">DCD74_01300</name>
</gene>
<dbReference type="Proteomes" id="UP000251842">
    <property type="component" value="Chromosome"/>
</dbReference>
<dbReference type="SUPFAM" id="SSF88659">
    <property type="entry name" value="Sigma3 and sigma4 domains of RNA polymerase sigma factors"/>
    <property type="match status" value="1"/>
</dbReference>
<dbReference type="EMBL" id="CP029556">
    <property type="protein sequence ID" value="AXA83508.1"/>
    <property type="molecule type" value="Genomic_DNA"/>
</dbReference>
<keyword evidence="7" id="KW-1185">Reference proteome</keyword>
<dbReference type="AlphaFoldDB" id="A0A344J398"/>
<sequence>MCPDASQEPPLSSVAPPASLDGFLAGIGSRAFRFAELGLRHREDALDAVQDAMMKMLAYRDRPADEWPPLFWRILRTRIIDAQRRRRFRLGWLGSATLDDGSEMEWADAGPDPSRSHDSREAWARMRGAMQALPARQREAFSLRVLEELDVAQTAAVMGCSEGSVKTHLSRARAALQVQLEDWK</sequence>
<evidence type="ECO:0000259" key="5">
    <source>
        <dbReference type="Pfam" id="PF08281"/>
    </source>
</evidence>
<dbReference type="GO" id="GO:0006352">
    <property type="term" value="P:DNA-templated transcription initiation"/>
    <property type="evidence" value="ECO:0007669"/>
    <property type="project" value="InterPro"/>
</dbReference>
<dbReference type="CDD" id="cd06171">
    <property type="entry name" value="Sigma70_r4"/>
    <property type="match status" value="1"/>
</dbReference>
<dbReference type="GO" id="GO:0016987">
    <property type="term" value="F:sigma factor activity"/>
    <property type="evidence" value="ECO:0007669"/>
    <property type="project" value="UniProtKB-KW"/>
</dbReference>
<dbReference type="Gene3D" id="1.10.10.10">
    <property type="entry name" value="Winged helix-like DNA-binding domain superfamily/Winged helix DNA-binding domain"/>
    <property type="match status" value="1"/>
</dbReference>
<name>A0A344J398_9GAMM</name>
<dbReference type="SUPFAM" id="SSF88946">
    <property type="entry name" value="Sigma2 domain of RNA polymerase sigma factors"/>
    <property type="match status" value="1"/>
</dbReference>
<dbReference type="InterPro" id="IPR036388">
    <property type="entry name" value="WH-like_DNA-bd_sf"/>
</dbReference>
<dbReference type="Gene3D" id="1.10.1740.10">
    <property type="match status" value="1"/>
</dbReference>
<dbReference type="PANTHER" id="PTHR43133">
    <property type="entry name" value="RNA POLYMERASE ECF-TYPE SIGMA FACTO"/>
    <property type="match status" value="1"/>
</dbReference>
<feature type="domain" description="RNA polymerase sigma factor 70 region 4 type 2" evidence="5">
    <location>
        <begin position="126"/>
        <end position="176"/>
    </location>
</feature>
<evidence type="ECO:0000256" key="3">
    <source>
        <dbReference type="ARBA" id="ARBA00023082"/>
    </source>
</evidence>
<keyword evidence="2" id="KW-0805">Transcription regulation</keyword>
<protein>
    <submittedName>
        <fullName evidence="6">RNA polymerase sigma factor</fullName>
    </submittedName>
</protein>
<dbReference type="KEGG" id="lue:DCD74_01300"/>
<dbReference type="NCBIfam" id="TIGR02937">
    <property type="entry name" value="sigma70-ECF"/>
    <property type="match status" value="1"/>
</dbReference>
<evidence type="ECO:0000313" key="6">
    <source>
        <dbReference type="EMBL" id="AXA83508.1"/>
    </source>
</evidence>
<proteinExistence type="inferred from homology"/>
<evidence type="ECO:0000256" key="2">
    <source>
        <dbReference type="ARBA" id="ARBA00023015"/>
    </source>
</evidence>
<dbReference type="InterPro" id="IPR013325">
    <property type="entry name" value="RNA_pol_sigma_r2"/>
</dbReference>
<dbReference type="OrthoDB" id="9783733at2"/>
<dbReference type="GO" id="GO:0003677">
    <property type="term" value="F:DNA binding"/>
    <property type="evidence" value="ECO:0007669"/>
    <property type="project" value="InterPro"/>
</dbReference>
<dbReference type="RefSeq" id="WP_112925730.1">
    <property type="nucleotide sequence ID" value="NZ_CP029556.1"/>
</dbReference>
<dbReference type="PANTHER" id="PTHR43133:SF64">
    <property type="entry name" value="ECF SIGMA FACTOR"/>
    <property type="match status" value="1"/>
</dbReference>
<dbReference type="InterPro" id="IPR013324">
    <property type="entry name" value="RNA_pol_sigma_r3/r4-like"/>
</dbReference>
<organism evidence="6 7">
    <name type="scientific">Solilutibacter oculi</name>
    <dbReference type="NCBI Taxonomy" id="2698682"/>
    <lineage>
        <taxon>Bacteria</taxon>
        <taxon>Pseudomonadati</taxon>
        <taxon>Pseudomonadota</taxon>
        <taxon>Gammaproteobacteria</taxon>
        <taxon>Lysobacterales</taxon>
        <taxon>Lysobacteraceae</taxon>
        <taxon>Solilutibacter</taxon>
    </lineage>
</organism>
<keyword evidence="4" id="KW-0804">Transcription</keyword>
<accession>A0A344J398</accession>
<evidence type="ECO:0000256" key="1">
    <source>
        <dbReference type="ARBA" id="ARBA00010641"/>
    </source>
</evidence>